<evidence type="ECO:0000313" key="4">
    <source>
        <dbReference type="EMBL" id="KAF9323946.1"/>
    </source>
</evidence>
<dbReference type="PANTHER" id="PTHR13206">
    <property type="entry name" value="UBIQUITIN LIGASE PROTEIN PHF9 FANCONI ANEMIA GROUP L PROTEIN"/>
    <property type="match status" value="1"/>
</dbReference>
<dbReference type="InterPro" id="IPR013083">
    <property type="entry name" value="Znf_RING/FYVE/PHD"/>
</dbReference>
<dbReference type="InterPro" id="IPR026850">
    <property type="entry name" value="FANCL_C"/>
</dbReference>
<comment type="caution">
    <text evidence="4">The sequence shown here is derived from an EMBL/GenBank/DDBJ whole genome shotgun (WGS) entry which is preliminary data.</text>
</comment>
<dbReference type="InterPro" id="IPR043898">
    <property type="entry name" value="FANCL_d2"/>
</dbReference>
<dbReference type="InterPro" id="IPR016135">
    <property type="entry name" value="UBQ-conjugating_enzyme/RWD"/>
</dbReference>
<dbReference type="CDD" id="cd23832">
    <property type="entry name" value="DRWD-C_FANCL"/>
    <property type="match status" value="1"/>
</dbReference>
<dbReference type="Gene3D" id="3.10.110.10">
    <property type="entry name" value="Ubiquitin Conjugating Enzyme"/>
    <property type="match status" value="1"/>
</dbReference>
<dbReference type="EMBL" id="JAAAUY010001183">
    <property type="protein sequence ID" value="KAF9323946.1"/>
    <property type="molecule type" value="Genomic_DNA"/>
</dbReference>
<reference evidence="4" key="1">
    <citation type="journal article" date="2020" name="Fungal Divers.">
        <title>Resolving the Mortierellaceae phylogeny through synthesis of multi-gene phylogenetics and phylogenomics.</title>
        <authorList>
            <person name="Vandepol N."/>
            <person name="Liber J."/>
            <person name="Desiro A."/>
            <person name="Na H."/>
            <person name="Kennedy M."/>
            <person name="Barry K."/>
            <person name="Grigoriev I.V."/>
            <person name="Miller A.N."/>
            <person name="O'Donnell K."/>
            <person name="Stajich J.E."/>
            <person name="Bonito G."/>
        </authorList>
    </citation>
    <scope>NUCLEOTIDE SEQUENCE</scope>
    <source>
        <strain evidence="4">NVP1</strain>
    </source>
</reference>
<dbReference type="GO" id="GO:0036297">
    <property type="term" value="P:interstrand cross-link repair"/>
    <property type="evidence" value="ECO:0007669"/>
    <property type="project" value="InterPro"/>
</dbReference>
<dbReference type="Pfam" id="PF11793">
    <property type="entry name" value="FANCL_C"/>
    <property type="match status" value="1"/>
</dbReference>
<sequence>MEEAMDMNGFLIEFVDMLEAIISTNENNPLKPVSYWTHITEQLDLVGWDRVTHMDQDMAKIQIELSDQAGRKHILTACFPPAFPNVPFTVEPLAVPQCESTSGLDQEAVMPSQLILIDGSSLRDAVRQAEKKLELFQDFWDVMQDFDDKTWVIDPENPTPSGRMRRCALGKHCSIQITVDPLSPFSLPESRLFGPPALIEPLRANLHRNTSLWDKTRFPRENLEKLLELADGFPSPTTVAKDTMHIECGICYAFRYEGQVPDQICGHDKCQRPYHRLCLYEIHIGRF</sequence>
<gene>
    <name evidence="4" type="ORF">BG006_000990</name>
</gene>
<evidence type="ECO:0000259" key="3">
    <source>
        <dbReference type="Pfam" id="PF18891"/>
    </source>
</evidence>
<dbReference type="InterPro" id="IPR043003">
    <property type="entry name" value="FANCL_d3_sf"/>
</dbReference>
<dbReference type="GO" id="GO:0043240">
    <property type="term" value="C:Fanconi anaemia nuclear complex"/>
    <property type="evidence" value="ECO:0007669"/>
    <property type="project" value="InterPro"/>
</dbReference>
<dbReference type="GO" id="GO:0006513">
    <property type="term" value="P:protein monoubiquitination"/>
    <property type="evidence" value="ECO:0007669"/>
    <property type="project" value="TreeGrafter"/>
</dbReference>
<dbReference type="InterPro" id="IPR044037">
    <property type="entry name" value="FANCL_d3"/>
</dbReference>
<dbReference type="SMART" id="SM01197">
    <property type="entry name" value="FANCL_C"/>
    <property type="match status" value="1"/>
</dbReference>
<evidence type="ECO:0000259" key="1">
    <source>
        <dbReference type="Pfam" id="PF11793"/>
    </source>
</evidence>
<feature type="domain" description="FANCL C-terminal" evidence="1">
    <location>
        <begin position="245"/>
        <end position="281"/>
    </location>
</feature>
<organism evidence="4 5">
    <name type="scientific">Podila minutissima</name>
    <dbReference type="NCBI Taxonomy" id="64525"/>
    <lineage>
        <taxon>Eukaryota</taxon>
        <taxon>Fungi</taxon>
        <taxon>Fungi incertae sedis</taxon>
        <taxon>Mucoromycota</taxon>
        <taxon>Mortierellomycotina</taxon>
        <taxon>Mortierellomycetes</taxon>
        <taxon>Mortierellales</taxon>
        <taxon>Mortierellaceae</taxon>
        <taxon>Podila</taxon>
    </lineage>
</organism>
<proteinExistence type="predicted"/>
<accession>A0A9P5SAM2</accession>
<dbReference type="Proteomes" id="UP000696485">
    <property type="component" value="Unassembled WGS sequence"/>
</dbReference>
<protein>
    <submittedName>
        <fullName evidence="4">Uncharacterized protein</fullName>
    </submittedName>
</protein>
<dbReference type="CDD" id="cd23831">
    <property type="entry name" value="DRWD-N_FANCL"/>
    <property type="match status" value="1"/>
</dbReference>
<evidence type="ECO:0000259" key="2">
    <source>
        <dbReference type="Pfam" id="PF18890"/>
    </source>
</evidence>
<dbReference type="GO" id="GO:0061630">
    <property type="term" value="F:ubiquitin protein ligase activity"/>
    <property type="evidence" value="ECO:0007669"/>
    <property type="project" value="TreeGrafter"/>
</dbReference>
<dbReference type="Pfam" id="PF18890">
    <property type="entry name" value="FANCL_d2"/>
    <property type="match status" value="1"/>
</dbReference>
<dbReference type="Pfam" id="PF18891">
    <property type="entry name" value="FANCL_d3"/>
    <property type="match status" value="1"/>
</dbReference>
<dbReference type="AlphaFoldDB" id="A0A9P5SAM2"/>
<evidence type="ECO:0000313" key="5">
    <source>
        <dbReference type="Proteomes" id="UP000696485"/>
    </source>
</evidence>
<dbReference type="Gene3D" id="3.30.40.10">
    <property type="entry name" value="Zinc/RING finger domain, C3HC4 (zinc finger)"/>
    <property type="match status" value="1"/>
</dbReference>
<dbReference type="Gene3D" id="3.10.110.20">
    <property type="entry name" value="RWD domain-like"/>
    <property type="match status" value="1"/>
</dbReference>
<feature type="domain" description="FANCL UBC-like" evidence="3">
    <location>
        <begin position="138"/>
        <end position="236"/>
    </location>
</feature>
<keyword evidence="5" id="KW-1185">Reference proteome</keyword>
<feature type="domain" description="FANCL UBC-like" evidence="2">
    <location>
        <begin position="35"/>
        <end position="96"/>
    </location>
</feature>
<dbReference type="PANTHER" id="PTHR13206:SF0">
    <property type="entry name" value="E3 UBIQUITIN-PROTEIN LIGASE FANCL"/>
    <property type="match status" value="1"/>
</dbReference>
<dbReference type="InterPro" id="IPR026848">
    <property type="entry name" value="Fancl"/>
</dbReference>
<name>A0A9P5SAM2_9FUNG</name>